<proteinExistence type="predicted"/>
<evidence type="ECO:0000313" key="2">
    <source>
        <dbReference type="EMBL" id="KUF39868.1"/>
    </source>
</evidence>
<feature type="compositionally biased region" description="Basic and acidic residues" evidence="1">
    <location>
        <begin position="26"/>
        <end position="39"/>
    </location>
</feature>
<sequence length="144" mass="16337">MSFFEECVYLFPVQSALFPFVDKANDKDGQKDENSDETGHAYVLQRNGPRQQESDFQVKQDEENGDQIEANVELHSSVFESFKATFVRGILGSVWAIGTQDIAKYEGNYSHSDAHQDEKQDREILLEVHVRSRLPLVDLAPTTA</sequence>
<accession>A0A1V3TPS0</accession>
<keyword evidence="3" id="KW-1185">Reference proteome</keyword>
<dbReference type="EMBL" id="LPXH01000034">
    <property type="protein sequence ID" value="KUF39868.1"/>
    <property type="molecule type" value="Genomic_DNA"/>
</dbReference>
<feature type="region of interest" description="Disordered" evidence="1">
    <location>
        <begin position="26"/>
        <end position="62"/>
    </location>
</feature>
<feature type="compositionally biased region" description="Basic and acidic residues" evidence="1">
    <location>
        <begin position="52"/>
        <end position="62"/>
    </location>
</feature>
<name>A0A0W7YXF3_9BURK</name>
<organism evidence="2 3">
    <name type="scientific">Comamonas kerstersii</name>
    <dbReference type="NCBI Taxonomy" id="225992"/>
    <lineage>
        <taxon>Bacteria</taxon>
        <taxon>Pseudomonadati</taxon>
        <taxon>Pseudomonadota</taxon>
        <taxon>Betaproteobacteria</taxon>
        <taxon>Burkholderiales</taxon>
        <taxon>Comamonadaceae</taxon>
        <taxon>Comamonas</taxon>
    </lineage>
</organism>
<dbReference type="Proteomes" id="UP000053300">
    <property type="component" value="Unassembled WGS sequence"/>
</dbReference>
<reference evidence="2 3" key="1">
    <citation type="submission" date="2015-12" db="EMBL/GenBank/DDBJ databases">
        <title>Complete genome sequence of a multi-drug resistant strain Acidovorax sp. 12322-1.</title>
        <authorList>
            <person name="Ming D."/>
            <person name="Wang M."/>
            <person name="Hu S."/>
            <person name="Zhou Y."/>
            <person name="Jiang T."/>
        </authorList>
    </citation>
    <scope>NUCLEOTIDE SEQUENCE [LARGE SCALE GENOMIC DNA]</scope>
    <source>
        <strain evidence="2 3">12322-1</strain>
    </source>
</reference>
<protein>
    <submittedName>
        <fullName evidence="2">Uncharacterized protein</fullName>
    </submittedName>
</protein>
<accession>A0A0W7YXF3</accession>
<dbReference type="AlphaFoldDB" id="A0A0W7YXF3"/>
<comment type="caution">
    <text evidence="2">The sequence shown here is derived from an EMBL/GenBank/DDBJ whole genome shotgun (WGS) entry which is preliminary data.</text>
</comment>
<evidence type="ECO:0000256" key="1">
    <source>
        <dbReference type="SAM" id="MobiDB-lite"/>
    </source>
</evidence>
<gene>
    <name evidence="2" type="ORF">AS359_13595</name>
</gene>
<evidence type="ECO:0000313" key="3">
    <source>
        <dbReference type="Proteomes" id="UP000053300"/>
    </source>
</evidence>